<proteinExistence type="predicted"/>
<dbReference type="Proteomes" id="UP000079169">
    <property type="component" value="Unplaced"/>
</dbReference>
<dbReference type="GO" id="GO:0008061">
    <property type="term" value="F:chitin binding"/>
    <property type="evidence" value="ECO:0007669"/>
    <property type="project" value="UniProtKB-KW"/>
</dbReference>
<dbReference type="RefSeq" id="XP_008471739.2">
    <property type="nucleotide sequence ID" value="XM_008473517.3"/>
</dbReference>
<organism evidence="3 4">
    <name type="scientific">Diaphorina citri</name>
    <name type="common">Asian citrus psyllid</name>
    <dbReference type="NCBI Taxonomy" id="121845"/>
    <lineage>
        <taxon>Eukaryota</taxon>
        <taxon>Metazoa</taxon>
        <taxon>Ecdysozoa</taxon>
        <taxon>Arthropoda</taxon>
        <taxon>Hexapoda</taxon>
        <taxon>Insecta</taxon>
        <taxon>Pterygota</taxon>
        <taxon>Neoptera</taxon>
        <taxon>Paraneoptera</taxon>
        <taxon>Hemiptera</taxon>
        <taxon>Sternorrhyncha</taxon>
        <taxon>Psylloidea</taxon>
        <taxon>Psyllidae</taxon>
        <taxon>Diaphorininae</taxon>
        <taxon>Diaphorina</taxon>
    </lineage>
</organism>
<dbReference type="KEGG" id="dci:103508934"/>
<name>A0A1S3D0M2_DIACI</name>
<evidence type="ECO:0000256" key="1">
    <source>
        <dbReference type="ARBA" id="ARBA00022669"/>
    </source>
</evidence>
<keyword evidence="3" id="KW-1185">Reference proteome</keyword>
<evidence type="ECO:0000313" key="4">
    <source>
        <dbReference type="RefSeq" id="XP_008471739.2"/>
    </source>
</evidence>
<dbReference type="InterPro" id="IPR036861">
    <property type="entry name" value="Endochitinase-like_sf"/>
</dbReference>
<keyword evidence="1" id="KW-0147">Chitin-binding</keyword>
<evidence type="ECO:0000259" key="2">
    <source>
        <dbReference type="SMART" id="SM00270"/>
    </source>
</evidence>
<dbReference type="InterPro" id="IPR001002">
    <property type="entry name" value="Chitin-bd_1"/>
</dbReference>
<sequence>MIWALEQDDDDLSLLNVISSANLCAKTDPNLVNFKCSPIDEKRWWTSEDGDDKAGLCGRSAPLYKGYYPVCDPDDPGYSCCGAFGYCGTGEKYCKCPTCTDYQNNPEKITKAPIKPTVPVQWYFLNDADGKRGRCGKTIPKINGQYPTCNPDDDNAYCCSNGGYCGATPMHCDCPDCVNFRKKPNHKF</sequence>
<gene>
    <name evidence="4" type="primary">LOC103508934</name>
</gene>
<dbReference type="PaxDb" id="121845-A0A1S3D0M2"/>
<dbReference type="AlphaFoldDB" id="A0A1S3D0M2"/>
<feature type="domain" description="Chitin-binding type-1" evidence="2">
    <location>
        <begin position="134"/>
        <end position="177"/>
    </location>
</feature>
<dbReference type="SMART" id="SM00270">
    <property type="entry name" value="ChtBD1"/>
    <property type="match status" value="2"/>
</dbReference>
<protein>
    <submittedName>
        <fullName evidence="4">Uncharacterized protein LOC103508934</fullName>
    </submittedName>
</protein>
<reference evidence="4" key="1">
    <citation type="submission" date="2025-08" db="UniProtKB">
        <authorList>
            <consortium name="RefSeq"/>
        </authorList>
    </citation>
    <scope>IDENTIFICATION</scope>
</reference>
<dbReference type="GeneID" id="103508934"/>
<feature type="domain" description="Chitin-binding type-1" evidence="2">
    <location>
        <begin position="56"/>
        <end position="99"/>
    </location>
</feature>
<accession>A0A1S3D0M2</accession>
<dbReference type="Gene3D" id="3.30.60.10">
    <property type="entry name" value="Endochitinase-like"/>
    <property type="match status" value="1"/>
</dbReference>
<dbReference type="STRING" id="121845.A0A1S3D0M2"/>
<evidence type="ECO:0000313" key="3">
    <source>
        <dbReference type="Proteomes" id="UP000079169"/>
    </source>
</evidence>